<dbReference type="PROSITE" id="PS50113">
    <property type="entry name" value="PAC"/>
    <property type="match status" value="2"/>
</dbReference>
<dbReference type="InterPro" id="IPR001610">
    <property type="entry name" value="PAC"/>
</dbReference>
<dbReference type="InterPro" id="IPR000700">
    <property type="entry name" value="PAS-assoc_C"/>
</dbReference>
<evidence type="ECO:0000256" key="2">
    <source>
        <dbReference type="ARBA" id="ARBA00022729"/>
    </source>
</evidence>
<dbReference type="InterPro" id="IPR001932">
    <property type="entry name" value="PPM-type_phosphatase-like_dom"/>
</dbReference>
<evidence type="ECO:0000259" key="4">
    <source>
        <dbReference type="PROSITE" id="PS50112"/>
    </source>
</evidence>
<evidence type="ECO:0000259" key="5">
    <source>
        <dbReference type="PROSITE" id="PS50113"/>
    </source>
</evidence>
<gene>
    <name evidence="6" type="ORF">GCM10011352_33810</name>
</gene>
<evidence type="ECO:0000256" key="1">
    <source>
        <dbReference type="ARBA" id="ARBA00010333"/>
    </source>
</evidence>
<organism evidence="6 7">
    <name type="scientific">Marinobacterium zhoushanense</name>
    <dbReference type="NCBI Taxonomy" id="1679163"/>
    <lineage>
        <taxon>Bacteria</taxon>
        <taxon>Pseudomonadati</taxon>
        <taxon>Pseudomonadota</taxon>
        <taxon>Gammaproteobacteria</taxon>
        <taxon>Oceanospirillales</taxon>
        <taxon>Oceanospirillaceae</taxon>
        <taxon>Marinobacterium</taxon>
    </lineage>
</organism>
<dbReference type="SMART" id="SM00062">
    <property type="entry name" value="PBPb"/>
    <property type="match status" value="4"/>
</dbReference>
<dbReference type="Gene3D" id="3.40.190.10">
    <property type="entry name" value="Periplasmic binding protein-like II"/>
    <property type="match status" value="8"/>
</dbReference>
<dbReference type="CDD" id="cd01007">
    <property type="entry name" value="PBP2_BvgS_HisK_like"/>
    <property type="match status" value="4"/>
</dbReference>
<dbReference type="Pfam" id="PF08447">
    <property type="entry name" value="PAS_3"/>
    <property type="match status" value="1"/>
</dbReference>
<keyword evidence="2 3" id="KW-0732">Signal</keyword>
<dbReference type="NCBIfam" id="TIGR00229">
    <property type="entry name" value="sensory_box"/>
    <property type="match status" value="2"/>
</dbReference>
<dbReference type="Pfam" id="PF07228">
    <property type="entry name" value="SpoIIE"/>
    <property type="match status" value="1"/>
</dbReference>
<dbReference type="Pfam" id="PF13188">
    <property type="entry name" value="PAS_8"/>
    <property type="match status" value="1"/>
</dbReference>
<dbReference type="Proteomes" id="UP000629025">
    <property type="component" value="Unassembled WGS sequence"/>
</dbReference>
<dbReference type="PANTHER" id="PTHR35936:SF19">
    <property type="entry name" value="AMINO-ACID-BINDING PROTEIN YXEM-RELATED"/>
    <property type="match status" value="1"/>
</dbReference>
<dbReference type="Pfam" id="PF00497">
    <property type="entry name" value="SBP_bac_3"/>
    <property type="match status" value="4"/>
</dbReference>
<feature type="signal peptide" evidence="3">
    <location>
        <begin position="1"/>
        <end position="18"/>
    </location>
</feature>
<evidence type="ECO:0000256" key="3">
    <source>
        <dbReference type="SAM" id="SignalP"/>
    </source>
</evidence>
<dbReference type="CDD" id="cd00130">
    <property type="entry name" value="PAS"/>
    <property type="match status" value="1"/>
</dbReference>
<evidence type="ECO:0000313" key="6">
    <source>
        <dbReference type="EMBL" id="GGC04875.1"/>
    </source>
</evidence>
<sequence>MKRVCALLLLLFSCLVQADPAQFKATLDSQQLSWLDNHPQIRIGAMDGWPPMNFVDYRQQPQGIGADLVAALNRRLDGRLQIVSGPWSEIYEKTQQGELDALLDITPKPEREAFFNFTRPYLHIPHVIVARKDAAYLANLEALSGKTVALEANIGTVRYLKANFPQITVREYRDTSHCLDAVNRGDADAYVGNRAVVDYLITQELLQNLKIHGRDNTRQGSVLAIGTPKQNPILRDILQRALDDIRPQEFNAILSHWSAAQAGDLELTEEERNWIARQVEVRVGGEADWPPFDFVGQDGRYQGIARDILDLVANKTGLKLRYITGQTWAEMLAAFRSGELDVLPAIYKSEPRAEYTEFTAPYFEVKDYAFMRSDAVAPASLEALAQLRIAVIDGYQIVENLRKRFPDIELVPVSSLQQGIDAVLLGRADAYIDGYAVVRYQLARNLQTGLKPVLPVDFYVNSLHVGVSKRQPLLASIVQKAVASIGDEEKNAILRRWFGEQSAAPVRRRVDLSAAERQFLAQHPQIQVYHDANWPPFSFNEAGQAEGLSVSLMNLIAEKAGLSVEYVTGPAWDEAMQGARDGTIDLLLDVSPSPERAEYLAFTAPYIKALRGVVMRQGAPPVQRFEELLDKTIALPRGFYYTEYFQKYHPEVELYLVDSDEEALQAVAYGKADLTLGVMAAHQYLMEKSYITNLKISALPESELDSQLFQPSPLAIAIRKSAPELASILNKGLAAISTDEMRGLIQLWLGDSNSYPDPAELEALNLTREEKEWLRSHSVIRYSEVNWKPLSIIDNGRMTGIMGEYLSLVERRTGLQFQYVPAQSWPEVLEQFANGVIDLIPGAGDSPQERSLGLLSDRYAGYPMVIVTNSQIAYVRSLNELSQRTFAVPKGYTSAHYFRQSLPDARLIETRDVPEALGLVASGEADAFIGHLAPALYYMGQMPGGELRIAGNTDFQFNHHFLISPRYPELQSIINKVFATLTEKEREQFYHDWVQVAVQQGIDYSLIWKALAVVLALAAVMIYWNRSLKSRVQRATAELTALLDSFDRHVIASKTDLEGRITYVSDAFCAISGYQRSELLGQNHRLIKHPDNDPALYREMWQTIADKRATWRGELKNLRRDGSHFWVEAIIQPEYDHHGRHIGYSAIRQDITAKKEVEELSSSLEQKVEERTEELRESQEYLAEVLDSQPSIVMTTDGRRIRSVNQAFLKFYRLDSLQQFAHDCICDTFEQREGEHYLQRDMGEHSWLEYVRLHPDTNHVACIAGNLFTVSATEVDIGDEALYLVVLTDITQLQAAQEELNKSRRLMHDLIDNTDAVIHVMDLEGNYLLVNRGWRSVFGMDYEVVGLDSPQLKLDSAPVIDPDQLPDEYKELTIREVKVPVHDQDNIFLSYRFPLHDHRGRLYATAGVAINITERKETERQLEAFNRKISDSIEYGSLIQNALLPEQAQLQSFFDSHFTIWEPKDVVGGDIFLFDSLSNAHEAMLMVIDCTGHGVPGAFMTMLVKAVERGIVSDLLASDQEVHPAEILQRFNRTIRTLLRQDSPDAASNAGLDGAVLYFDKQRDLLRFAGAETPLFYFDGVGELQTIRGDRQGIGYRSSDPHFVFTEHELRISEVRRLLLTTDGYIDQNGGEKGFPLGKRRLKELLLAYRDRPIDELREGLLAALCDWQQREERSDDLTLVGIDLYRPD</sequence>
<dbReference type="PANTHER" id="PTHR35936">
    <property type="entry name" value="MEMBRANE-BOUND LYTIC MUREIN TRANSGLYCOSYLASE F"/>
    <property type="match status" value="1"/>
</dbReference>
<dbReference type="InterPro" id="IPR013655">
    <property type="entry name" value="PAS_fold_3"/>
</dbReference>
<name>A0ABQ1KNM4_9GAMM</name>
<proteinExistence type="inferred from homology"/>
<feature type="domain" description="PAC" evidence="5">
    <location>
        <begin position="1111"/>
        <end position="1163"/>
    </location>
</feature>
<dbReference type="RefSeq" id="WP_188750483.1">
    <property type="nucleotide sequence ID" value="NZ_BMIJ01000007.1"/>
</dbReference>
<comment type="similarity">
    <text evidence="1">Belongs to the bacterial solute-binding protein 3 family.</text>
</comment>
<dbReference type="Gene3D" id="3.30.450.20">
    <property type="entry name" value="PAS domain"/>
    <property type="match status" value="3"/>
</dbReference>
<dbReference type="SMART" id="SM00091">
    <property type="entry name" value="PAS"/>
    <property type="match status" value="2"/>
</dbReference>
<dbReference type="InterPro" id="IPR036457">
    <property type="entry name" value="PPM-type-like_dom_sf"/>
</dbReference>
<reference evidence="7" key="1">
    <citation type="journal article" date="2019" name="Int. J. Syst. Evol. Microbiol.">
        <title>The Global Catalogue of Microorganisms (GCM) 10K type strain sequencing project: providing services to taxonomists for standard genome sequencing and annotation.</title>
        <authorList>
            <consortium name="The Broad Institute Genomics Platform"/>
            <consortium name="The Broad Institute Genome Sequencing Center for Infectious Disease"/>
            <person name="Wu L."/>
            <person name="Ma J."/>
        </authorList>
    </citation>
    <scope>NUCLEOTIDE SEQUENCE [LARGE SCALE GENOMIC DNA]</scope>
    <source>
        <strain evidence="7">CGMCC 1.15341</strain>
    </source>
</reference>
<dbReference type="Gene3D" id="3.60.40.10">
    <property type="entry name" value="PPM-type phosphatase domain"/>
    <property type="match status" value="1"/>
</dbReference>
<accession>A0ABQ1KNM4</accession>
<dbReference type="SUPFAM" id="SSF55785">
    <property type="entry name" value="PYP-like sensor domain (PAS domain)"/>
    <property type="match status" value="3"/>
</dbReference>
<comment type="caution">
    <text evidence="6">The sequence shown here is derived from an EMBL/GenBank/DDBJ whole genome shotgun (WGS) entry which is preliminary data.</text>
</comment>
<evidence type="ECO:0008006" key="8">
    <source>
        <dbReference type="Google" id="ProtNLM"/>
    </source>
</evidence>
<feature type="domain" description="PAC" evidence="5">
    <location>
        <begin position="1370"/>
        <end position="1424"/>
    </location>
</feature>
<dbReference type="InterPro" id="IPR001638">
    <property type="entry name" value="Solute-binding_3/MltF_N"/>
</dbReference>
<protein>
    <recommendedName>
        <fullName evidence="8">PAS domain S-box-containing protein</fullName>
    </recommendedName>
</protein>
<feature type="domain" description="PAS" evidence="4">
    <location>
        <begin position="1056"/>
        <end position="1107"/>
    </location>
</feature>
<dbReference type="SUPFAM" id="SSF53850">
    <property type="entry name" value="Periplasmic binding protein-like II"/>
    <property type="match status" value="4"/>
</dbReference>
<keyword evidence="7" id="KW-1185">Reference proteome</keyword>
<dbReference type="PROSITE" id="PS50112">
    <property type="entry name" value="PAS"/>
    <property type="match status" value="1"/>
</dbReference>
<dbReference type="SMART" id="SM00086">
    <property type="entry name" value="PAC"/>
    <property type="match status" value="1"/>
</dbReference>
<dbReference type="EMBL" id="BMIJ01000007">
    <property type="protein sequence ID" value="GGC04875.1"/>
    <property type="molecule type" value="Genomic_DNA"/>
</dbReference>
<dbReference type="InterPro" id="IPR000014">
    <property type="entry name" value="PAS"/>
</dbReference>
<feature type="chain" id="PRO_5047478194" description="PAS domain S-box-containing protein" evidence="3">
    <location>
        <begin position="19"/>
        <end position="1689"/>
    </location>
</feature>
<dbReference type="InterPro" id="IPR035965">
    <property type="entry name" value="PAS-like_dom_sf"/>
</dbReference>
<evidence type="ECO:0000313" key="7">
    <source>
        <dbReference type="Proteomes" id="UP000629025"/>
    </source>
</evidence>